<proteinExistence type="inferred from homology"/>
<sequence length="91" mass="9958">MKTKSKRIEARVKPDTLVLVQRAAELQGSSVSEFVVAAAETAARRTLEEASTIRLSVEDQRRFVELLLNPPQPTPALARARAAHEALIGQP</sequence>
<dbReference type="PANTHER" id="PTHR35401">
    <property type="entry name" value="COPG FAMILY HELIX-TURN-HELIX PROTEIN-RELATED-RELATED"/>
    <property type="match status" value="1"/>
</dbReference>
<protein>
    <recommendedName>
        <fullName evidence="5">DUF1778 domain-containing protein</fullName>
    </recommendedName>
</protein>
<dbReference type="SUPFAM" id="SSF47598">
    <property type="entry name" value="Ribbon-helix-helix"/>
    <property type="match status" value="1"/>
</dbReference>
<dbReference type="eggNOG" id="COG4453">
    <property type="taxonomic scope" value="Bacteria"/>
</dbReference>
<dbReference type="InterPro" id="IPR010985">
    <property type="entry name" value="Ribbon_hlx_hlx"/>
</dbReference>
<dbReference type="Pfam" id="PF08681">
    <property type="entry name" value="TacA1"/>
    <property type="match status" value="1"/>
</dbReference>
<dbReference type="AlphaFoldDB" id="G2E3P8"/>
<evidence type="ECO:0000313" key="3">
    <source>
        <dbReference type="EMBL" id="EGV30161.1"/>
    </source>
</evidence>
<dbReference type="Gene3D" id="1.20.5.780">
    <property type="entry name" value="Single helix bin"/>
    <property type="match status" value="1"/>
</dbReference>
<evidence type="ECO:0000256" key="1">
    <source>
        <dbReference type="ARBA" id="ARBA00022649"/>
    </source>
</evidence>
<dbReference type="Proteomes" id="UP000004200">
    <property type="component" value="Unassembled WGS sequence"/>
</dbReference>
<dbReference type="InterPro" id="IPR014795">
    <property type="entry name" value="TacA_1-like"/>
</dbReference>
<dbReference type="RefSeq" id="WP_007041624.1">
    <property type="nucleotide sequence ID" value="NZ_AFWT01000020.1"/>
</dbReference>
<dbReference type="STRING" id="765913.ThidrDRAFT_2911"/>
<dbReference type="PANTHER" id="PTHR35401:SF2">
    <property type="entry name" value="ABC-TYPE TRANSPORT SYSTEM"/>
    <property type="match status" value="1"/>
</dbReference>
<comment type="caution">
    <text evidence="3">The sequence shown here is derived from an EMBL/GenBank/DDBJ whole genome shotgun (WGS) entry which is preliminary data.</text>
</comment>
<keyword evidence="4" id="KW-1185">Reference proteome</keyword>
<keyword evidence="1" id="KW-1277">Toxin-antitoxin system</keyword>
<reference evidence="3 4" key="1">
    <citation type="submission" date="2011-06" db="EMBL/GenBank/DDBJ databases">
        <title>The draft genome of Thiorhodococcus drewsii AZ1.</title>
        <authorList>
            <consortium name="US DOE Joint Genome Institute (JGI-PGF)"/>
            <person name="Lucas S."/>
            <person name="Han J."/>
            <person name="Lapidus A."/>
            <person name="Cheng J.-F."/>
            <person name="Goodwin L."/>
            <person name="Pitluck S."/>
            <person name="Peters L."/>
            <person name="Land M.L."/>
            <person name="Hauser L."/>
            <person name="Vogl K."/>
            <person name="Liu Z."/>
            <person name="Imhoff J."/>
            <person name="Thiel V."/>
            <person name="Frigaard N.-U."/>
            <person name="Bryant D.A."/>
            <person name="Woyke T.J."/>
        </authorList>
    </citation>
    <scope>NUCLEOTIDE SEQUENCE [LARGE SCALE GENOMIC DNA]</scope>
    <source>
        <strain evidence="3 4">AZ1</strain>
    </source>
</reference>
<evidence type="ECO:0000256" key="2">
    <source>
        <dbReference type="ARBA" id="ARBA00049988"/>
    </source>
</evidence>
<accession>G2E3P8</accession>
<gene>
    <name evidence="3" type="ORF">ThidrDRAFT_2911</name>
</gene>
<dbReference type="GO" id="GO:0006355">
    <property type="term" value="P:regulation of DNA-templated transcription"/>
    <property type="evidence" value="ECO:0007669"/>
    <property type="project" value="InterPro"/>
</dbReference>
<organism evidence="3 4">
    <name type="scientific">Thiorhodococcus drewsii AZ1</name>
    <dbReference type="NCBI Taxonomy" id="765913"/>
    <lineage>
        <taxon>Bacteria</taxon>
        <taxon>Pseudomonadati</taxon>
        <taxon>Pseudomonadota</taxon>
        <taxon>Gammaproteobacteria</taxon>
        <taxon>Chromatiales</taxon>
        <taxon>Chromatiaceae</taxon>
        <taxon>Thiorhodococcus</taxon>
    </lineage>
</organism>
<dbReference type="EMBL" id="AFWT01000020">
    <property type="protein sequence ID" value="EGV30161.1"/>
    <property type="molecule type" value="Genomic_DNA"/>
</dbReference>
<evidence type="ECO:0000313" key="4">
    <source>
        <dbReference type="Proteomes" id="UP000004200"/>
    </source>
</evidence>
<evidence type="ECO:0008006" key="5">
    <source>
        <dbReference type="Google" id="ProtNLM"/>
    </source>
</evidence>
<comment type="similarity">
    <text evidence="2">Belongs to the TacA antitoxin family.</text>
</comment>
<name>G2E3P8_9GAMM</name>